<evidence type="ECO:0000313" key="2">
    <source>
        <dbReference type="EMBL" id="VYU02389.1"/>
    </source>
</evidence>
<evidence type="ECO:0000256" key="1">
    <source>
        <dbReference type="SAM" id="Phobius"/>
    </source>
</evidence>
<feature type="transmembrane region" description="Helical" evidence="1">
    <location>
        <begin position="158"/>
        <end position="174"/>
    </location>
</feature>
<keyword evidence="1" id="KW-0472">Membrane</keyword>
<sequence length="210" mass="23535">MVLKLIGLDLKKILDKNALLMGFFGLIFSFLSSASIEKNTSLARLMGLEGLALLFLVFALEFSKGTLQEDKSRKKLEFLLANGVSIKFLLEKYFVTLFFSSLITLLPSLIFFAFKTSIGVLEFLNFLLTAGLYTSFLILKILNTENMNKMAGIQKKTFLLGGLVLIASTNIYIFTSVIKLYLIGKFLILIFANIFVAVNTSKERIAVTYF</sequence>
<reference evidence="2" key="1">
    <citation type="submission" date="2019-11" db="EMBL/GenBank/DDBJ databases">
        <authorList>
            <person name="Feng L."/>
        </authorList>
    </citation>
    <scope>NUCLEOTIDE SEQUENCE</scope>
    <source>
        <strain evidence="2">PgorbachiiLFYP46</strain>
    </source>
</reference>
<dbReference type="RefSeq" id="WP_156701683.1">
    <property type="nucleotide sequence ID" value="NZ_CACRUP010000017.1"/>
</dbReference>
<accession>A0A6N3BIM6</accession>
<proteinExistence type="predicted"/>
<feature type="transmembrane region" description="Helical" evidence="1">
    <location>
        <begin position="120"/>
        <end position="138"/>
    </location>
</feature>
<feature type="transmembrane region" description="Helical" evidence="1">
    <location>
        <begin position="18"/>
        <end position="36"/>
    </location>
</feature>
<evidence type="ECO:0008006" key="3">
    <source>
        <dbReference type="Google" id="ProtNLM"/>
    </source>
</evidence>
<protein>
    <recommendedName>
        <fullName evidence="3">ABC-2 family transporter protein</fullName>
    </recommendedName>
</protein>
<keyword evidence="1" id="KW-0812">Transmembrane</keyword>
<feature type="transmembrane region" description="Helical" evidence="1">
    <location>
        <begin position="180"/>
        <end position="198"/>
    </location>
</feature>
<name>A0A6N3BIM6_9FIRM</name>
<keyword evidence="1" id="KW-1133">Transmembrane helix</keyword>
<dbReference type="AlphaFoldDB" id="A0A6N3BIM6"/>
<gene>
    <name evidence="2" type="ORF">PGLFYP46_01675</name>
</gene>
<feature type="transmembrane region" description="Helical" evidence="1">
    <location>
        <begin position="42"/>
        <end position="63"/>
    </location>
</feature>
<organism evidence="2">
    <name type="scientific">Peptoniphilus gorbachii</name>
    <dbReference type="NCBI Taxonomy" id="411567"/>
    <lineage>
        <taxon>Bacteria</taxon>
        <taxon>Bacillati</taxon>
        <taxon>Bacillota</taxon>
        <taxon>Tissierellia</taxon>
        <taxon>Tissierellales</taxon>
        <taxon>Peptoniphilaceae</taxon>
        <taxon>Peptoniphilus</taxon>
    </lineage>
</organism>
<feature type="transmembrane region" description="Helical" evidence="1">
    <location>
        <begin position="93"/>
        <end position="114"/>
    </location>
</feature>
<dbReference type="EMBL" id="CACRUP010000017">
    <property type="protein sequence ID" value="VYU02389.1"/>
    <property type="molecule type" value="Genomic_DNA"/>
</dbReference>